<dbReference type="PROSITE" id="PS00676">
    <property type="entry name" value="SIGMA54_INTERACT_2"/>
    <property type="match status" value="1"/>
</dbReference>
<dbReference type="Gene3D" id="3.40.50.300">
    <property type="entry name" value="P-loop containing nucleotide triphosphate hydrolases"/>
    <property type="match status" value="1"/>
</dbReference>
<organism evidence="1 2">
    <name type="scientific">Brevundimonas naejangsanensis</name>
    <dbReference type="NCBI Taxonomy" id="588932"/>
    <lineage>
        <taxon>Bacteria</taxon>
        <taxon>Pseudomonadati</taxon>
        <taxon>Pseudomonadota</taxon>
        <taxon>Alphaproteobacteria</taxon>
        <taxon>Caulobacterales</taxon>
        <taxon>Caulobacteraceae</taxon>
        <taxon>Brevundimonas</taxon>
    </lineage>
</organism>
<accession>A0A172Y3D6</accession>
<dbReference type="GO" id="GO:0006355">
    <property type="term" value="P:regulation of DNA-templated transcription"/>
    <property type="evidence" value="ECO:0007669"/>
    <property type="project" value="InterPro"/>
</dbReference>
<dbReference type="OrthoDB" id="9804019at2"/>
<keyword evidence="2" id="KW-1185">Reference proteome</keyword>
<dbReference type="Proteomes" id="UP000077603">
    <property type="component" value="Chromosome"/>
</dbReference>
<dbReference type="InterPro" id="IPR003593">
    <property type="entry name" value="AAA+_ATPase"/>
</dbReference>
<dbReference type="InterPro" id="IPR058031">
    <property type="entry name" value="AAA_lid_NorR"/>
</dbReference>
<reference evidence="1 2" key="1">
    <citation type="journal article" date="2014" name="Genome Announc.">
        <title>Genome Sequence of a Promising Hydrogen-Producing Facultative Anaerobic Bacterium, Brevundimonas naejangsanensis Strain B1.</title>
        <authorList>
            <person name="Su H."/>
            <person name="Zhang T."/>
            <person name="Bao M."/>
            <person name="Jiang Y."/>
            <person name="Wang Y."/>
            <person name="Tan T."/>
        </authorList>
    </citation>
    <scope>NUCLEOTIDE SEQUENCE [LARGE SCALE GENOMIC DNA]</scope>
    <source>
        <strain evidence="1 2">B1</strain>
    </source>
</reference>
<dbReference type="SMART" id="SM00382">
    <property type="entry name" value="AAA"/>
    <property type="match status" value="1"/>
</dbReference>
<dbReference type="GO" id="GO:0000160">
    <property type="term" value="P:phosphorelay signal transduction system"/>
    <property type="evidence" value="ECO:0007669"/>
    <property type="project" value="InterPro"/>
</dbReference>
<dbReference type="InterPro" id="IPR027417">
    <property type="entry name" value="P-loop_NTPase"/>
</dbReference>
<dbReference type="InterPro" id="IPR011006">
    <property type="entry name" value="CheY-like_superfamily"/>
</dbReference>
<name>A0A172Y3D6_9CAUL</name>
<dbReference type="STRING" id="588932.DA69_01855"/>
<dbReference type="PANTHER" id="PTHR32071:SF21">
    <property type="entry name" value="TRANSCRIPTIONAL REGULATORY PROTEIN FLGR"/>
    <property type="match status" value="1"/>
</dbReference>
<dbReference type="FunFam" id="3.40.50.300:FF:000006">
    <property type="entry name" value="DNA-binding transcriptional regulator NtrC"/>
    <property type="match status" value="1"/>
</dbReference>
<dbReference type="PROSITE" id="PS00688">
    <property type="entry name" value="SIGMA54_INTERACT_3"/>
    <property type="match status" value="1"/>
</dbReference>
<dbReference type="Gene3D" id="3.40.50.2300">
    <property type="match status" value="1"/>
</dbReference>
<dbReference type="InterPro" id="IPR025943">
    <property type="entry name" value="Sigma_54_int_dom_ATP-bd_2"/>
</dbReference>
<dbReference type="PRINTS" id="PR01590">
    <property type="entry name" value="HTHFIS"/>
</dbReference>
<dbReference type="SUPFAM" id="SSF52540">
    <property type="entry name" value="P-loop containing nucleoside triphosphate hydrolases"/>
    <property type="match status" value="1"/>
</dbReference>
<dbReference type="SUPFAM" id="SSF52172">
    <property type="entry name" value="CheY-like"/>
    <property type="match status" value="1"/>
</dbReference>
<dbReference type="RefSeq" id="WP_025976595.1">
    <property type="nucleotide sequence ID" value="NZ_CP015614.1"/>
</dbReference>
<dbReference type="KEGG" id="bne:DA69_01855"/>
<dbReference type="AlphaFoldDB" id="A0A172Y3D6"/>
<dbReference type="eggNOG" id="COG2204">
    <property type="taxonomic scope" value="Bacteria"/>
</dbReference>
<dbReference type="PANTHER" id="PTHR32071">
    <property type="entry name" value="TRANSCRIPTIONAL REGULATORY PROTEIN"/>
    <property type="match status" value="1"/>
</dbReference>
<dbReference type="Pfam" id="PF25601">
    <property type="entry name" value="AAA_lid_14"/>
    <property type="match status" value="1"/>
</dbReference>
<dbReference type="Pfam" id="PF02954">
    <property type="entry name" value="HTH_8"/>
    <property type="match status" value="1"/>
</dbReference>
<dbReference type="CDD" id="cd00009">
    <property type="entry name" value="AAA"/>
    <property type="match status" value="1"/>
</dbReference>
<dbReference type="Gene3D" id="1.10.8.60">
    <property type="match status" value="1"/>
</dbReference>
<dbReference type="InterPro" id="IPR009057">
    <property type="entry name" value="Homeodomain-like_sf"/>
</dbReference>
<dbReference type="PROSITE" id="PS00675">
    <property type="entry name" value="SIGMA54_INTERACT_1"/>
    <property type="match status" value="1"/>
</dbReference>
<dbReference type="InterPro" id="IPR025662">
    <property type="entry name" value="Sigma_54_int_dom_ATP-bd_1"/>
</dbReference>
<dbReference type="EMBL" id="CP015614">
    <property type="protein sequence ID" value="ANF53615.1"/>
    <property type="molecule type" value="Genomic_DNA"/>
</dbReference>
<dbReference type="SUPFAM" id="SSF46689">
    <property type="entry name" value="Homeodomain-like"/>
    <property type="match status" value="1"/>
</dbReference>
<dbReference type="InterPro" id="IPR025944">
    <property type="entry name" value="Sigma_54_int_dom_CS"/>
</dbReference>
<dbReference type="GO" id="GO:0043565">
    <property type="term" value="F:sequence-specific DNA binding"/>
    <property type="evidence" value="ECO:0007669"/>
    <property type="project" value="InterPro"/>
</dbReference>
<protein>
    <submittedName>
        <fullName evidence="1">Sigma-54-dependent Fis family transcriptional regulator</fullName>
    </submittedName>
</protein>
<evidence type="ECO:0000313" key="2">
    <source>
        <dbReference type="Proteomes" id="UP000077603"/>
    </source>
</evidence>
<sequence>MRLLVVGRLSGQLATAVKMAMAHGAKVQHVERADQATEQLRRGQGADLLMVDYRIDIAALIAANDAERIHVPVVACGVDADAKEAADAIRAGAKEFIPLPPDAELIAAVLSAVADDERPMISADPAMKSVIQLADQVARSEASILITGESGVGKEVMARYLHSSSRRADKAFISVNCAAIPDNLLESELFGHEKGAFTGAVARRIGKFEEADGGTLLLDEISEMDARLQAKLLRAIQERVIDRVGGSKPVPVNIRIIATSNRDLAKAVAEGTFREDLLYRLNVVNLRLPSLRERPGDIAVLADHFVKKYAAANGVPPRAIGPEARRALVAHRWPGNVRELENAMHRAVLLASGSEIDVDAIRLPDGRPLLGGDGASTPAASTYDAGVAGQAAQAADAVTRSFVGQTVAEMEKTLILDTLSHCLGNRTHAATILGISIRTLRNKLNEYADQGTPIPAPQSGVAAAYGAAG</sequence>
<evidence type="ECO:0000313" key="1">
    <source>
        <dbReference type="EMBL" id="ANF53615.1"/>
    </source>
</evidence>
<dbReference type="PROSITE" id="PS50110">
    <property type="entry name" value="RESPONSE_REGULATORY"/>
    <property type="match status" value="1"/>
</dbReference>
<dbReference type="PROSITE" id="PS50045">
    <property type="entry name" value="SIGMA54_INTERACT_4"/>
    <property type="match status" value="1"/>
</dbReference>
<dbReference type="Pfam" id="PF00158">
    <property type="entry name" value="Sigma54_activat"/>
    <property type="match status" value="1"/>
</dbReference>
<dbReference type="InterPro" id="IPR002078">
    <property type="entry name" value="Sigma_54_int"/>
</dbReference>
<gene>
    <name evidence="1" type="ORF">DA69_01855</name>
</gene>
<dbReference type="Gene3D" id="1.10.10.60">
    <property type="entry name" value="Homeodomain-like"/>
    <property type="match status" value="1"/>
</dbReference>
<proteinExistence type="predicted"/>
<dbReference type="GO" id="GO:0005524">
    <property type="term" value="F:ATP binding"/>
    <property type="evidence" value="ECO:0007669"/>
    <property type="project" value="InterPro"/>
</dbReference>
<dbReference type="InterPro" id="IPR001789">
    <property type="entry name" value="Sig_transdc_resp-reg_receiver"/>
</dbReference>
<dbReference type="InterPro" id="IPR002197">
    <property type="entry name" value="HTH_Fis"/>
</dbReference>